<feature type="domain" description="C2H2-type" evidence="11">
    <location>
        <begin position="405"/>
        <end position="432"/>
    </location>
</feature>
<keyword evidence="5 9" id="KW-0863">Zinc-finger</keyword>
<dbReference type="FunFam" id="3.30.160.60:FF:000478">
    <property type="entry name" value="Zinc finger protein 133"/>
    <property type="match status" value="1"/>
</dbReference>
<dbReference type="EMBL" id="JAFBMS010000028">
    <property type="protein sequence ID" value="KAG9342389.1"/>
    <property type="molecule type" value="Genomic_DNA"/>
</dbReference>
<evidence type="ECO:0000313" key="13">
    <source>
        <dbReference type="Proteomes" id="UP000824540"/>
    </source>
</evidence>
<name>A0A8T2NQ71_9TELE</name>
<accession>A0A8T2NQ71</accession>
<dbReference type="InterPro" id="IPR013087">
    <property type="entry name" value="Znf_C2H2_type"/>
</dbReference>
<keyword evidence="8" id="KW-0539">Nucleus</keyword>
<keyword evidence="13" id="KW-1185">Reference proteome</keyword>
<evidence type="ECO:0000256" key="8">
    <source>
        <dbReference type="ARBA" id="ARBA00023242"/>
    </source>
</evidence>
<keyword evidence="6" id="KW-0862">Zinc</keyword>
<dbReference type="GO" id="GO:0008270">
    <property type="term" value="F:zinc ion binding"/>
    <property type="evidence" value="ECO:0007669"/>
    <property type="project" value="UniProtKB-KW"/>
</dbReference>
<proteinExistence type="inferred from homology"/>
<dbReference type="Proteomes" id="UP000824540">
    <property type="component" value="Unassembled WGS sequence"/>
</dbReference>
<feature type="region of interest" description="Disordered" evidence="10">
    <location>
        <begin position="143"/>
        <end position="174"/>
    </location>
</feature>
<evidence type="ECO:0000256" key="5">
    <source>
        <dbReference type="ARBA" id="ARBA00022771"/>
    </source>
</evidence>
<protein>
    <recommendedName>
        <fullName evidence="11">C2H2-type domain-containing protein</fullName>
    </recommendedName>
</protein>
<evidence type="ECO:0000256" key="2">
    <source>
        <dbReference type="ARBA" id="ARBA00006991"/>
    </source>
</evidence>
<dbReference type="FunFam" id="3.30.160.60:FF:000774">
    <property type="entry name" value="Zinc finger protein"/>
    <property type="match status" value="1"/>
</dbReference>
<evidence type="ECO:0000256" key="9">
    <source>
        <dbReference type="PROSITE-ProRule" id="PRU00042"/>
    </source>
</evidence>
<organism evidence="12 13">
    <name type="scientific">Albula glossodonta</name>
    <name type="common">roundjaw bonefish</name>
    <dbReference type="NCBI Taxonomy" id="121402"/>
    <lineage>
        <taxon>Eukaryota</taxon>
        <taxon>Metazoa</taxon>
        <taxon>Chordata</taxon>
        <taxon>Craniata</taxon>
        <taxon>Vertebrata</taxon>
        <taxon>Euteleostomi</taxon>
        <taxon>Actinopterygii</taxon>
        <taxon>Neopterygii</taxon>
        <taxon>Teleostei</taxon>
        <taxon>Albuliformes</taxon>
        <taxon>Albulidae</taxon>
        <taxon>Albula</taxon>
    </lineage>
</organism>
<reference evidence="12" key="1">
    <citation type="thesis" date="2021" institute="BYU ScholarsArchive" country="Provo, UT, USA">
        <title>Applications of and Algorithms for Genome Assembly and Genomic Analyses with an Emphasis on Marine Teleosts.</title>
        <authorList>
            <person name="Pickett B.D."/>
        </authorList>
    </citation>
    <scope>NUCLEOTIDE SEQUENCE</scope>
    <source>
        <strain evidence="12">HI-2016</strain>
    </source>
</reference>
<evidence type="ECO:0000256" key="10">
    <source>
        <dbReference type="SAM" id="MobiDB-lite"/>
    </source>
</evidence>
<feature type="compositionally biased region" description="Basic and acidic residues" evidence="10">
    <location>
        <begin position="143"/>
        <end position="164"/>
    </location>
</feature>
<dbReference type="PROSITE" id="PS50157">
    <property type="entry name" value="ZINC_FINGER_C2H2_2"/>
    <property type="match status" value="7"/>
</dbReference>
<dbReference type="SUPFAM" id="SSF57667">
    <property type="entry name" value="beta-beta-alpha zinc fingers"/>
    <property type="match status" value="5"/>
</dbReference>
<feature type="domain" description="C2H2-type" evidence="11">
    <location>
        <begin position="377"/>
        <end position="404"/>
    </location>
</feature>
<dbReference type="FunFam" id="3.30.160.60:FF:001009">
    <property type="entry name" value="Zinc finger protein 26"/>
    <property type="match status" value="1"/>
</dbReference>
<feature type="domain" description="C2H2-type" evidence="11">
    <location>
        <begin position="461"/>
        <end position="488"/>
    </location>
</feature>
<dbReference type="InterPro" id="IPR036236">
    <property type="entry name" value="Znf_C2H2_sf"/>
</dbReference>
<evidence type="ECO:0000259" key="11">
    <source>
        <dbReference type="PROSITE" id="PS50157"/>
    </source>
</evidence>
<dbReference type="AlphaFoldDB" id="A0A8T2NQ71"/>
<feature type="domain" description="C2H2-type" evidence="11">
    <location>
        <begin position="545"/>
        <end position="572"/>
    </location>
</feature>
<feature type="domain" description="C2H2-type" evidence="11">
    <location>
        <begin position="573"/>
        <end position="600"/>
    </location>
</feature>
<keyword evidence="3" id="KW-0479">Metal-binding</keyword>
<dbReference type="PANTHER" id="PTHR24377">
    <property type="entry name" value="IP01015P-RELATED"/>
    <property type="match status" value="1"/>
</dbReference>
<dbReference type="Pfam" id="PF00096">
    <property type="entry name" value="zf-C2H2"/>
    <property type="match status" value="6"/>
</dbReference>
<evidence type="ECO:0000256" key="6">
    <source>
        <dbReference type="ARBA" id="ARBA00022833"/>
    </source>
</evidence>
<gene>
    <name evidence="12" type="ORF">JZ751_016386</name>
</gene>
<evidence type="ECO:0000313" key="12">
    <source>
        <dbReference type="EMBL" id="KAG9342389.1"/>
    </source>
</evidence>
<dbReference type="InterPro" id="IPR050826">
    <property type="entry name" value="Krueppel_C2H2_ZnFinger"/>
</dbReference>
<dbReference type="PROSITE" id="PS00028">
    <property type="entry name" value="ZINC_FINGER_C2H2_1"/>
    <property type="match status" value="6"/>
</dbReference>
<feature type="region of interest" description="Disordered" evidence="10">
    <location>
        <begin position="188"/>
        <end position="218"/>
    </location>
</feature>
<dbReference type="SMART" id="SM00355">
    <property type="entry name" value="ZnF_C2H2"/>
    <property type="match status" value="7"/>
</dbReference>
<comment type="subcellular location">
    <subcellularLocation>
        <location evidence="1">Nucleus</location>
    </subcellularLocation>
</comment>
<evidence type="ECO:0000256" key="4">
    <source>
        <dbReference type="ARBA" id="ARBA00022737"/>
    </source>
</evidence>
<evidence type="ECO:0000256" key="1">
    <source>
        <dbReference type="ARBA" id="ARBA00004123"/>
    </source>
</evidence>
<comment type="caution">
    <text evidence="12">The sequence shown here is derived from an EMBL/GenBank/DDBJ whole genome shotgun (WGS) entry which is preliminary data.</text>
</comment>
<dbReference type="FunFam" id="3.30.160.60:FF:002005">
    <property type="entry name" value="Zinc finger protein 200"/>
    <property type="match status" value="1"/>
</dbReference>
<dbReference type="GO" id="GO:0003677">
    <property type="term" value="F:DNA binding"/>
    <property type="evidence" value="ECO:0007669"/>
    <property type="project" value="UniProtKB-KW"/>
</dbReference>
<feature type="domain" description="C2H2-type" evidence="11">
    <location>
        <begin position="433"/>
        <end position="460"/>
    </location>
</feature>
<dbReference type="Gene3D" id="3.30.160.60">
    <property type="entry name" value="Classic Zinc Finger"/>
    <property type="match status" value="6"/>
</dbReference>
<dbReference type="GO" id="GO:0005634">
    <property type="term" value="C:nucleus"/>
    <property type="evidence" value="ECO:0007669"/>
    <property type="project" value="UniProtKB-SubCell"/>
</dbReference>
<evidence type="ECO:0000256" key="7">
    <source>
        <dbReference type="ARBA" id="ARBA00023125"/>
    </source>
</evidence>
<sequence>MSNCSSYRVQIASIMEALSKKAAIEISKLFDDGSVALRLEMLKSKRENEALRRKLQVMEVELRAARGYGGEALESSVNISLELEVYDELREAPCPGKEGRPTTEAVINKRWGINQPGGVGDVLTTDEGLWSLPTKIKCESADMEHDWSEHMPIDDGRREEDLDSRPSQVEPEINCGSKWGCPSYTVSGPGRGPLSGPPSCEEELHPQLSPAGGAGQQERGFRPVLKEELEGERPAQSSSPPGEPTVGLELACVWSEATGAGPTQVTVSGIEVGRCGGNTEHGGDEQAEQHLPPLQGTVPLAAFCGTGRGLRPHLQQQQNGLSTVDRHTQGLANVAAAELEAAPCSLGESCRSAQNNDHPTSLMVTVSRQRTAVQSEFICRSCGKVCEDAVQLQRHETCHNVENRLSCKDCGKSFTYLSFLERHERIHLTAKPYTCAQCGKHFRYKGYLKIHQRVHTRERPYACEHCGKCFSQTSNLRTHQIIHTEQKAHHHAECSKTSSDLHILKGYQSSHAMDNSQSVKVRGNGFDSGGSLKQHTVAHRGAKRFNCSLCGKGFSAKSSLKAHQIVHSGEKPFLCNECGKSFSLLCNLKTHLRVHTGEKPFTCKLCSRSFSQNHVLQKHIRTHSEIK</sequence>
<dbReference type="OrthoDB" id="8943028at2759"/>
<dbReference type="FunFam" id="3.30.160.60:FF:001442">
    <property type="entry name" value="zinc finger protein 696"/>
    <property type="match status" value="1"/>
</dbReference>
<comment type="similarity">
    <text evidence="2">Belongs to the krueppel C2H2-type zinc-finger protein family.</text>
</comment>
<keyword evidence="7" id="KW-0238">DNA-binding</keyword>
<keyword evidence="4" id="KW-0677">Repeat</keyword>
<dbReference type="FunFam" id="3.30.160.60:FF:000624">
    <property type="entry name" value="zinc finger protein 697"/>
    <property type="match status" value="1"/>
</dbReference>
<feature type="domain" description="C2H2-type" evidence="11">
    <location>
        <begin position="601"/>
        <end position="627"/>
    </location>
</feature>
<evidence type="ECO:0000256" key="3">
    <source>
        <dbReference type="ARBA" id="ARBA00022723"/>
    </source>
</evidence>